<organism evidence="9 10">
    <name type="scientific">Acidipropionibacterium jensenii</name>
    <dbReference type="NCBI Taxonomy" id="1749"/>
    <lineage>
        <taxon>Bacteria</taxon>
        <taxon>Bacillati</taxon>
        <taxon>Actinomycetota</taxon>
        <taxon>Actinomycetes</taxon>
        <taxon>Propionibacteriales</taxon>
        <taxon>Propionibacteriaceae</taxon>
        <taxon>Acidipropionibacterium</taxon>
    </lineage>
</organism>
<evidence type="ECO:0000256" key="8">
    <source>
        <dbReference type="RuleBase" id="RU364100"/>
    </source>
</evidence>
<keyword evidence="6" id="KW-0238">DNA-binding</keyword>
<dbReference type="PANTHER" id="PTHR13604">
    <property type="entry name" value="DC12-RELATED"/>
    <property type="match status" value="1"/>
</dbReference>
<keyword evidence="4 8" id="KW-0378">Hydrolase</keyword>
<dbReference type="GO" id="GO:0016829">
    <property type="term" value="F:lyase activity"/>
    <property type="evidence" value="ECO:0007669"/>
    <property type="project" value="UniProtKB-KW"/>
</dbReference>
<evidence type="ECO:0000256" key="4">
    <source>
        <dbReference type="ARBA" id="ARBA00022801"/>
    </source>
</evidence>
<comment type="similarity">
    <text evidence="1 8">Belongs to the SOS response-associated peptidase family.</text>
</comment>
<evidence type="ECO:0000256" key="7">
    <source>
        <dbReference type="ARBA" id="ARBA00023239"/>
    </source>
</evidence>
<protein>
    <recommendedName>
        <fullName evidence="8">Abasic site processing protein</fullName>
        <ecNumber evidence="8">3.4.-.-</ecNumber>
    </recommendedName>
</protein>
<evidence type="ECO:0000256" key="5">
    <source>
        <dbReference type="ARBA" id="ARBA00023124"/>
    </source>
</evidence>
<evidence type="ECO:0000313" key="10">
    <source>
        <dbReference type="Proteomes" id="UP000277858"/>
    </source>
</evidence>
<dbReference type="GO" id="GO:0003697">
    <property type="term" value="F:single-stranded DNA binding"/>
    <property type="evidence" value="ECO:0007669"/>
    <property type="project" value="InterPro"/>
</dbReference>
<dbReference type="PANTHER" id="PTHR13604:SF0">
    <property type="entry name" value="ABASIC SITE PROCESSING PROTEIN HMCES"/>
    <property type="match status" value="1"/>
</dbReference>
<reference evidence="9 10" key="1">
    <citation type="submission" date="2018-12" db="EMBL/GenBank/DDBJ databases">
        <authorList>
            <consortium name="Pathogen Informatics"/>
        </authorList>
    </citation>
    <scope>NUCLEOTIDE SEQUENCE [LARGE SCALE GENOMIC DNA]</scope>
    <source>
        <strain evidence="9 10">NCTC13652</strain>
    </source>
</reference>
<sequence>MCGRYGLNVDANDLMRVYQAIGRDIEEWTPRYSVAPSNTVPILIALPGELPAEIPAPQEPAAARTREPAVARALEPAVWGFRPFWAKEGRPRPINARLETVATNGMFRSSFRAHRAIVPMTGYYEWTPGPGRTKIPHWIHADGALLHAAAVTTSCRSEEGEARTVAIVTTTGTDRAGEIHDRMPVFMTADCLDDWLAPGKLEPQEGEELVHLAADQARRVASSLSSYRVSPRVNSVARIDPHDPTLIDPAETLF</sequence>
<dbReference type="Proteomes" id="UP000277858">
    <property type="component" value="Chromosome"/>
</dbReference>
<proteinExistence type="inferred from homology"/>
<dbReference type="Gene3D" id="3.90.1680.10">
    <property type="entry name" value="SOS response associated peptidase-like"/>
    <property type="match status" value="1"/>
</dbReference>
<dbReference type="EMBL" id="LR134473">
    <property type="protein sequence ID" value="VEI03287.1"/>
    <property type="molecule type" value="Genomic_DNA"/>
</dbReference>
<dbReference type="AlphaFoldDB" id="A0A3S4WX09"/>
<evidence type="ECO:0000313" key="9">
    <source>
        <dbReference type="EMBL" id="VEI03287.1"/>
    </source>
</evidence>
<evidence type="ECO:0000256" key="1">
    <source>
        <dbReference type="ARBA" id="ARBA00008136"/>
    </source>
</evidence>
<keyword evidence="3" id="KW-0227">DNA damage</keyword>
<evidence type="ECO:0000256" key="3">
    <source>
        <dbReference type="ARBA" id="ARBA00022763"/>
    </source>
</evidence>
<name>A0A3S4WX09_9ACTN</name>
<gene>
    <name evidence="9" type="primary">yedK</name>
    <name evidence="9" type="ORF">NCTC13652_01487</name>
</gene>
<dbReference type="STRING" id="1122997.GCA_000425285_01698"/>
<keyword evidence="10" id="KW-1185">Reference proteome</keyword>
<keyword evidence="5" id="KW-0190">Covalent protein-DNA linkage</keyword>
<dbReference type="GO" id="GO:0008233">
    <property type="term" value="F:peptidase activity"/>
    <property type="evidence" value="ECO:0007669"/>
    <property type="project" value="UniProtKB-KW"/>
</dbReference>
<dbReference type="InterPro" id="IPR036590">
    <property type="entry name" value="SRAP-like"/>
</dbReference>
<evidence type="ECO:0000256" key="2">
    <source>
        <dbReference type="ARBA" id="ARBA00022670"/>
    </source>
</evidence>
<dbReference type="SUPFAM" id="SSF143081">
    <property type="entry name" value="BB1717-like"/>
    <property type="match status" value="1"/>
</dbReference>
<keyword evidence="2 8" id="KW-0645">Protease</keyword>
<accession>A0A3S4WX09</accession>
<dbReference type="GO" id="GO:0106300">
    <property type="term" value="P:protein-DNA covalent cross-linking repair"/>
    <property type="evidence" value="ECO:0007669"/>
    <property type="project" value="InterPro"/>
</dbReference>
<dbReference type="OrthoDB" id="9782620at2"/>
<dbReference type="GO" id="GO:0006508">
    <property type="term" value="P:proteolysis"/>
    <property type="evidence" value="ECO:0007669"/>
    <property type="project" value="UniProtKB-KW"/>
</dbReference>
<dbReference type="EC" id="3.4.-.-" evidence="8"/>
<dbReference type="InterPro" id="IPR003738">
    <property type="entry name" value="SRAP"/>
</dbReference>
<keyword evidence="7" id="KW-0456">Lyase</keyword>
<dbReference type="RefSeq" id="WP_028703239.1">
    <property type="nucleotide sequence ID" value="NZ_LR134473.1"/>
</dbReference>
<evidence type="ECO:0000256" key="6">
    <source>
        <dbReference type="ARBA" id="ARBA00023125"/>
    </source>
</evidence>
<dbReference type="Pfam" id="PF02586">
    <property type="entry name" value="SRAP"/>
    <property type="match status" value="1"/>
</dbReference>